<feature type="region of interest" description="Disordered" evidence="10">
    <location>
        <begin position="327"/>
        <end position="377"/>
    </location>
</feature>
<keyword evidence="5" id="KW-0963">Cytoplasm</keyword>
<evidence type="ECO:0000256" key="10">
    <source>
        <dbReference type="SAM" id="MobiDB-lite"/>
    </source>
</evidence>
<feature type="region of interest" description="Disordered" evidence="10">
    <location>
        <begin position="422"/>
        <end position="469"/>
    </location>
</feature>
<evidence type="ECO:0000256" key="9">
    <source>
        <dbReference type="SAM" id="Coils"/>
    </source>
</evidence>
<dbReference type="EMBL" id="JAFCIX010000575">
    <property type="protein sequence ID" value="KAH6586201.1"/>
    <property type="molecule type" value="Genomic_DNA"/>
</dbReference>
<sequence length="606" mass="67274">MATGDLRNNIIKVQTELKQLKYNSSLDIFGASRGDPDVFLPIVHHALLDYSGVLARYFADSSYDLYGKKDSRFMEAVYSLLRDEFNYKPAISREQFFSMGFAERKLIFVCDIGRMCRELVSSLRRHSRPASDGKAGRGIRIASGARPASQDHNVSLSKYNIHRQESMPQPMGLGIPASTFGALSSKSAHVSSDWTPASHHMPLNSDGNESMINQTHILSYSDHLYSQQQHVASRPASRFICGQYSDGQRLFPDTQPTAYVRHHDTELEAIYDESIMHEPQLPPAPVSAPAQISNNLVSASTPTKLTVDSGQRGLTTCDASQTQLSFDPPVNIDINPQTPIRRSILKNSGEKSPHKSGGKDDSIVSLSQADPHSYGHRLSPKKFRIVETKSEDGLSTSHRYYPREWGQVDYNVVRDVFRQSEGGNGFVERNDSRNSGSRNMIWPDAQFSNERDTPTLPLSKTHGTSVSSSIHRGATTMYVTYEQFTQVQSNMDALAKKNIDLEKAMQSLELKIEGMQTQISAFSLQKCDDAKTDSPVKAVVSHVAFSIQPASQLEAVPTTVSQSNGHHLMGSVPRQAARIDISQRILNIQQRISDTSKLLAQPVAYQ</sequence>
<proteinExistence type="predicted"/>
<feature type="coiled-coil region" evidence="9">
    <location>
        <begin position="491"/>
        <end position="518"/>
    </location>
</feature>
<evidence type="ECO:0000256" key="6">
    <source>
        <dbReference type="ARBA" id="ARBA00023054"/>
    </source>
</evidence>
<dbReference type="PANTHER" id="PTHR31477">
    <property type="entry name" value="CENTROSOMAL PROTEIN OF 44 KDA"/>
    <property type="match status" value="1"/>
</dbReference>
<feature type="compositionally biased region" description="Polar residues" evidence="10">
    <location>
        <begin position="456"/>
        <end position="469"/>
    </location>
</feature>
<comment type="caution">
    <text evidence="12">The sequence shown here is derived from an EMBL/GenBank/DDBJ whole genome shotgun (WGS) entry which is preliminary data.</text>
</comment>
<comment type="subcellular location">
    <subcellularLocation>
        <location evidence="1">Cytoplasm</location>
        <location evidence="1">Cytoskeleton</location>
        <location evidence="1">Microtubule organizing center</location>
        <location evidence="1">Centrosome</location>
        <location evidence="1">Centriole</location>
    </subcellularLocation>
    <subcellularLocation>
        <location evidence="3">Cytoplasm</location>
        <location evidence="3">Cytoskeleton</location>
        <location evidence="3">Spindle pole</location>
    </subcellularLocation>
    <subcellularLocation>
        <location evidence="2">Midbody</location>
    </subcellularLocation>
</comment>
<evidence type="ECO:0000256" key="2">
    <source>
        <dbReference type="ARBA" id="ARBA00004214"/>
    </source>
</evidence>
<reference evidence="12 13" key="1">
    <citation type="submission" date="2021-02" db="EMBL/GenBank/DDBJ databases">
        <title>Variation within the Batrachochytrium salamandrivorans European outbreak.</title>
        <authorList>
            <person name="Kelly M."/>
            <person name="Pasmans F."/>
            <person name="Shea T.P."/>
            <person name="Munoz J.F."/>
            <person name="Carranza S."/>
            <person name="Cuomo C.A."/>
            <person name="Martel A."/>
        </authorList>
    </citation>
    <scope>NUCLEOTIDE SEQUENCE [LARGE SCALE GENOMIC DNA]</scope>
    <source>
        <strain evidence="12 13">AMFP18/2</strain>
    </source>
</reference>
<evidence type="ECO:0000256" key="5">
    <source>
        <dbReference type="ARBA" id="ARBA00022490"/>
    </source>
</evidence>
<name>A0ABQ8ETL7_9FUNG</name>
<feature type="compositionally biased region" description="Basic and acidic residues" evidence="10">
    <location>
        <begin position="348"/>
        <end position="362"/>
    </location>
</feature>
<dbReference type="InterPro" id="IPR029157">
    <property type="entry name" value="CEP44_CC"/>
</dbReference>
<evidence type="ECO:0000256" key="8">
    <source>
        <dbReference type="ARBA" id="ARBA00046235"/>
    </source>
</evidence>
<protein>
    <recommendedName>
        <fullName evidence="4">Centrosomal protein of 44 kDa</fullName>
    </recommendedName>
</protein>
<evidence type="ECO:0000256" key="1">
    <source>
        <dbReference type="ARBA" id="ARBA00004114"/>
    </source>
</evidence>
<evidence type="ECO:0000313" key="12">
    <source>
        <dbReference type="EMBL" id="KAH6586201.1"/>
    </source>
</evidence>
<evidence type="ECO:0000256" key="3">
    <source>
        <dbReference type="ARBA" id="ARBA00004647"/>
    </source>
</evidence>
<organism evidence="12 13">
    <name type="scientific">Batrachochytrium salamandrivorans</name>
    <dbReference type="NCBI Taxonomy" id="1357716"/>
    <lineage>
        <taxon>Eukaryota</taxon>
        <taxon>Fungi</taxon>
        <taxon>Fungi incertae sedis</taxon>
        <taxon>Chytridiomycota</taxon>
        <taxon>Chytridiomycota incertae sedis</taxon>
        <taxon>Chytridiomycetes</taxon>
        <taxon>Rhizophydiales</taxon>
        <taxon>Rhizophydiales incertae sedis</taxon>
        <taxon>Batrachochytrium</taxon>
    </lineage>
</organism>
<dbReference type="PANTHER" id="PTHR31477:SF1">
    <property type="entry name" value="CENTROSOMAL PROTEIN OF 44 KDA"/>
    <property type="match status" value="1"/>
</dbReference>
<dbReference type="InterPro" id="IPR033603">
    <property type="entry name" value="CEP44"/>
</dbReference>
<keyword evidence="6 9" id="KW-0175">Coiled coil</keyword>
<dbReference type="Pfam" id="PF15007">
    <property type="entry name" value="CEP44"/>
    <property type="match status" value="1"/>
</dbReference>
<evidence type="ECO:0000313" key="13">
    <source>
        <dbReference type="Proteomes" id="UP001648503"/>
    </source>
</evidence>
<dbReference type="Proteomes" id="UP001648503">
    <property type="component" value="Unassembled WGS sequence"/>
</dbReference>
<feature type="domain" description="Centrosomal CEP44" evidence="11">
    <location>
        <begin position="5"/>
        <end position="127"/>
    </location>
</feature>
<evidence type="ECO:0000259" key="11">
    <source>
        <dbReference type="Pfam" id="PF15007"/>
    </source>
</evidence>
<accession>A0ABQ8ETL7</accession>
<keyword evidence="7" id="KW-0206">Cytoskeleton</keyword>
<gene>
    <name evidence="12" type="ORF">BASA50_000666</name>
</gene>
<comment type="function">
    <text evidence="8">Centriole-enriched microtubule-binding protein involved in centriole biogenesis. In collaboration with CEP295 and POC1B, is required for the centriole-to-centrosome conversion by ensuring the formation of bona fide centriole wall. Functions as a linker component that maintains centrosome cohesion. Associates with CROCC and regulates its stability and localization to the centrosome.</text>
</comment>
<keyword evidence="13" id="KW-1185">Reference proteome</keyword>
<evidence type="ECO:0000256" key="7">
    <source>
        <dbReference type="ARBA" id="ARBA00023212"/>
    </source>
</evidence>
<evidence type="ECO:0000256" key="4">
    <source>
        <dbReference type="ARBA" id="ARBA00014053"/>
    </source>
</evidence>